<dbReference type="Proteomes" id="UP000245959">
    <property type="component" value="Unassembled WGS sequence"/>
</dbReference>
<sequence length="303" mass="35159">MTPRKLRRLRNCALLLGILAVCFLALRIIDGGETSVWGFPFLLCWLFSMLLGAYCLDRKRGFRGVSLDEDDNAVLRPATAYDDLPIQTLLNARRDEQQFTARAYCHTVLLALRVPRVRYLYQLDMDLLPPSDGELRLFDDAPPVQLRKGRRLFLTLRIKVEDGRVVTVRSSTAPPMYPFRQPQQTWVDPERCCPANTREAIADVLDPHAAEWSIQAGSYRDDDRPRYCTVFCRMIPARDGILQWDGFAPVPLRQGRAVRLYFEVDQYSRIRLMRPVTLMQALLLPRESEWVRTERQQLRESTE</sequence>
<dbReference type="EMBL" id="QEKH01000041">
    <property type="protein sequence ID" value="PVY35582.1"/>
    <property type="molecule type" value="Genomic_DNA"/>
</dbReference>
<proteinExistence type="predicted"/>
<organism evidence="2 3">
    <name type="scientific">Victivallis vadensis</name>
    <dbReference type="NCBI Taxonomy" id="172901"/>
    <lineage>
        <taxon>Bacteria</taxon>
        <taxon>Pseudomonadati</taxon>
        <taxon>Lentisphaerota</taxon>
        <taxon>Lentisphaeria</taxon>
        <taxon>Victivallales</taxon>
        <taxon>Victivallaceae</taxon>
        <taxon>Victivallis</taxon>
    </lineage>
</organism>
<dbReference type="RefSeq" id="WP_116885699.1">
    <property type="nucleotide sequence ID" value="NZ_QEKH01000041.1"/>
</dbReference>
<keyword evidence="1" id="KW-0812">Transmembrane</keyword>
<evidence type="ECO:0000256" key="1">
    <source>
        <dbReference type="SAM" id="Phobius"/>
    </source>
</evidence>
<name>A0A2U1AGP9_9BACT</name>
<keyword evidence="3" id="KW-1185">Reference proteome</keyword>
<protein>
    <submittedName>
        <fullName evidence="2">Uncharacterized protein</fullName>
    </submittedName>
</protein>
<keyword evidence="1" id="KW-1133">Transmembrane helix</keyword>
<dbReference type="GeneID" id="78296968"/>
<keyword evidence="1" id="KW-0472">Membrane</keyword>
<accession>A0A2U1AGP9</accession>
<comment type="caution">
    <text evidence="2">The sequence shown here is derived from an EMBL/GenBank/DDBJ whole genome shotgun (WGS) entry which is preliminary data.</text>
</comment>
<gene>
    <name evidence="2" type="ORF">C8D82_14117</name>
</gene>
<evidence type="ECO:0000313" key="2">
    <source>
        <dbReference type="EMBL" id="PVY35582.1"/>
    </source>
</evidence>
<reference evidence="2 3" key="1">
    <citation type="submission" date="2018-04" db="EMBL/GenBank/DDBJ databases">
        <title>Genomic Encyclopedia of Type Strains, Phase IV (KMG-IV): sequencing the most valuable type-strain genomes for metagenomic binning, comparative biology and taxonomic classification.</title>
        <authorList>
            <person name="Goeker M."/>
        </authorList>
    </citation>
    <scope>NUCLEOTIDE SEQUENCE [LARGE SCALE GENOMIC DNA]</scope>
    <source>
        <strain evidence="2 3">DSM 14823</strain>
    </source>
</reference>
<dbReference type="AlphaFoldDB" id="A0A2U1AGP9"/>
<feature type="transmembrane region" description="Helical" evidence="1">
    <location>
        <begin position="37"/>
        <end position="56"/>
    </location>
</feature>
<evidence type="ECO:0000313" key="3">
    <source>
        <dbReference type="Proteomes" id="UP000245959"/>
    </source>
</evidence>